<dbReference type="SUPFAM" id="SSF51197">
    <property type="entry name" value="Clavaminate synthase-like"/>
    <property type="match status" value="1"/>
</dbReference>
<evidence type="ECO:0000313" key="1">
    <source>
        <dbReference type="EMBL" id="CRZ05530.1"/>
    </source>
</evidence>
<accession>A0A0H5QUE7</accession>
<proteinExistence type="predicted"/>
<evidence type="ECO:0008006" key="2">
    <source>
        <dbReference type="Google" id="ProtNLM"/>
    </source>
</evidence>
<dbReference type="AlphaFoldDB" id="A0A0H5QUE7"/>
<name>A0A0H5QUE7_9EUKA</name>
<organism evidence="1">
    <name type="scientific">Spongospora subterranea</name>
    <dbReference type="NCBI Taxonomy" id="70186"/>
    <lineage>
        <taxon>Eukaryota</taxon>
        <taxon>Sar</taxon>
        <taxon>Rhizaria</taxon>
        <taxon>Endomyxa</taxon>
        <taxon>Phytomyxea</taxon>
        <taxon>Plasmodiophorida</taxon>
        <taxon>Plasmodiophoridae</taxon>
        <taxon>Spongospora</taxon>
    </lineage>
</organism>
<dbReference type="EMBL" id="HACM01005088">
    <property type="protein sequence ID" value="CRZ05530.1"/>
    <property type="molecule type" value="Transcribed_RNA"/>
</dbReference>
<protein>
    <recommendedName>
        <fullName evidence="2">JmjC domain-containing protein</fullName>
    </recommendedName>
</protein>
<reference evidence="1" key="1">
    <citation type="submission" date="2015-04" db="EMBL/GenBank/DDBJ databases">
        <title>The genome sequence of the plant pathogenic Rhizarian Plasmodiophora brassicae reveals insights in its biotrophic life cycle and the origin of chitin synthesis.</title>
        <authorList>
            <person name="Schwelm A."/>
            <person name="Fogelqvist J."/>
            <person name="Knaust A."/>
            <person name="Julke S."/>
            <person name="Lilja T."/>
            <person name="Dhandapani V."/>
            <person name="Bonilla-Rosso G."/>
            <person name="Karlsson M."/>
            <person name="Shevchenko A."/>
            <person name="Choi S.R."/>
            <person name="Kim H.G."/>
            <person name="Park J.Y."/>
            <person name="Lim Y.P."/>
            <person name="Ludwig-Muller J."/>
            <person name="Dixelius C."/>
        </authorList>
    </citation>
    <scope>NUCLEOTIDE SEQUENCE</scope>
    <source>
        <tissue evidence="1">Potato root galls</tissue>
    </source>
</reference>
<sequence>MDYDKLLSVHLASVAGSDWAALVQKARTSRDSFLNIGDWNAETAATSSTPVIVRGCSEFFEVKRPLNVRAVAREIGNSKWSRGRLLYAHSEDLTPFITAPDGLPKLNLERPGFFSPPASEQLRIDVRGVAALSNLVQIVSHETRTNFVGVIQQEFFVHYGTCLTPIHADPGRVSCAIVPRPGLRCYKVWALWHHPSWSQRKLLFQFNGQKTVPSISAFVKLCLIPEVLVCIMAPGDVVVLPTRTSHAVLTVWPSEIPSGERWCMAGGHVFGTLADVTTSAKFVAAGNMAGGRRDVWSNPWEQLWRIYCQCGGPGSDLEDPVQRIKMLVGAPKRKAPGNKNRAANRVRALNLNKKV</sequence>